<sequence>MNNHVQDDIRFIYDHETKVDLLNNEALAKTIVSLIKRKSDRPITIGVHGDWGAGKSSVLEMIDNAFSSDSGVLCIKFNGWQFQGFEDAKIAVIEGIVTELIASRSLWITATEEVKQIWRRIDWLKVAKKGGGLAFTAFTGLPSPDLLKSAIDTVRDVLADPKTIATKENAEKASYLFSGLLRDDVETRNVPQEIREFRKAFAELLKKAEIDRLVVLIDDLDRCLPETAIETLEAIRLFVSLPQTAFVVGADESMIEYSVRKHFPDLPEATNSQGYARSYLEKLIQVPMRIPSLGETETRIYITLLLIGTIIGEDSSDFETLLGYARAALQRPWEGKGIELEDIRLALGEKFDAAMPAITLAEQITPVLAAGTKGNPRQIKRFLNALSLRMAVAEARGFETAISIDHLAKLMLAELFLPASVFEHIATSVAVSEDGTCNELKIMEQASGPAPGNASDKKELVLSGSPPDGSDDGTVLNDWKARAEVVKWAGIEPKLSKVSLKPYLFVIKDRKNFLGAGAPLSGTLMRLLDKLSGGEANARSVAADLKNLSAMDIDILFQQLQSRMLASSSLATKPPIMFGVSELVKAHSAGLQMRYVELLDALPVTSLGMWAATGHNNLVSNAAAIARLEAVKLKWATHGGNTLKATLSAEKSTGKKK</sequence>
<accession>V4P1D2</accession>
<feature type="region of interest" description="Disordered" evidence="1">
    <location>
        <begin position="446"/>
        <end position="474"/>
    </location>
</feature>
<dbReference type="RefSeq" id="WP_018083324.1">
    <property type="nucleotide sequence ID" value="NZ_AQWM01000029.1"/>
</dbReference>
<dbReference type="InterPro" id="IPR011646">
    <property type="entry name" value="KAP_P-loop"/>
</dbReference>
<dbReference type="eggNOG" id="COG4928">
    <property type="taxonomic scope" value="Bacteria"/>
</dbReference>
<evidence type="ECO:0000313" key="3">
    <source>
        <dbReference type="EMBL" id="ESQ87802.1"/>
    </source>
</evidence>
<gene>
    <name evidence="3" type="ORF">ABENE_16755</name>
</gene>
<dbReference type="NCBIfam" id="NF041923">
    <property type="entry name" value="QatA"/>
    <property type="match status" value="1"/>
</dbReference>
<dbReference type="InterPro" id="IPR027417">
    <property type="entry name" value="P-loop_NTPase"/>
</dbReference>
<dbReference type="Pfam" id="PF07693">
    <property type="entry name" value="KAP_NTPase"/>
    <property type="match status" value="1"/>
</dbReference>
<evidence type="ECO:0000313" key="4">
    <source>
        <dbReference type="Proteomes" id="UP000017837"/>
    </source>
</evidence>
<dbReference type="EMBL" id="AWGB01000041">
    <property type="protein sequence ID" value="ESQ87802.1"/>
    <property type="molecule type" value="Genomic_DNA"/>
</dbReference>
<dbReference type="AlphaFoldDB" id="V4P1D2"/>
<name>V4P1D2_9CAUL</name>
<dbReference type="Proteomes" id="UP000017837">
    <property type="component" value="Unassembled WGS sequence"/>
</dbReference>
<dbReference type="STRING" id="1121022.GCA_000376105_03641"/>
<dbReference type="Gene3D" id="3.40.50.300">
    <property type="entry name" value="P-loop containing nucleotide triphosphate hydrolases"/>
    <property type="match status" value="1"/>
</dbReference>
<dbReference type="PATRIC" id="fig|1121022.4.peg.3407"/>
<comment type="caution">
    <text evidence="3">The sequence shown here is derived from an EMBL/GenBank/DDBJ whole genome shotgun (WGS) entry which is preliminary data.</text>
</comment>
<protein>
    <recommendedName>
        <fullName evidence="2">KAP NTPase domain-containing protein</fullName>
    </recommendedName>
</protein>
<evidence type="ECO:0000256" key="1">
    <source>
        <dbReference type="SAM" id="MobiDB-lite"/>
    </source>
</evidence>
<reference evidence="3 4" key="1">
    <citation type="journal article" date="2014" name="Nature">
        <title>Sequential evolution of bacterial morphology by co-option of a developmental regulator.</title>
        <authorList>
            <person name="Jiang C."/>
            <person name="Brown P.J."/>
            <person name="Ducret A."/>
            <person name="Brun Y.V."/>
        </authorList>
    </citation>
    <scope>NUCLEOTIDE SEQUENCE [LARGE SCALE GENOMIC DNA]</scope>
    <source>
        <strain evidence="3 4">DSM 16100</strain>
    </source>
</reference>
<keyword evidence="4" id="KW-1185">Reference proteome</keyword>
<proteinExistence type="predicted"/>
<dbReference type="PANTHER" id="PTHR22674:SF6">
    <property type="entry name" value="NTPASE KAP FAMILY P-LOOP DOMAIN-CONTAINING PROTEIN 1"/>
    <property type="match status" value="1"/>
</dbReference>
<dbReference type="InterPro" id="IPR049673">
    <property type="entry name" value="QatA"/>
</dbReference>
<dbReference type="SUPFAM" id="SSF52540">
    <property type="entry name" value="P-loop containing nucleoside triphosphate hydrolases"/>
    <property type="match status" value="1"/>
</dbReference>
<organism evidence="3 4">
    <name type="scientific">Asticcacaulis benevestitus DSM 16100 = ATCC BAA-896</name>
    <dbReference type="NCBI Taxonomy" id="1121022"/>
    <lineage>
        <taxon>Bacteria</taxon>
        <taxon>Pseudomonadati</taxon>
        <taxon>Pseudomonadota</taxon>
        <taxon>Alphaproteobacteria</taxon>
        <taxon>Caulobacterales</taxon>
        <taxon>Caulobacteraceae</taxon>
        <taxon>Asticcacaulis</taxon>
    </lineage>
</organism>
<feature type="domain" description="KAP NTPase" evidence="2">
    <location>
        <begin position="26"/>
        <end position="390"/>
    </location>
</feature>
<dbReference type="PANTHER" id="PTHR22674">
    <property type="entry name" value="NTPASE, KAP FAMILY P-LOOP DOMAIN-CONTAINING 1"/>
    <property type="match status" value="1"/>
</dbReference>
<evidence type="ECO:0000259" key="2">
    <source>
        <dbReference type="Pfam" id="PF07693"/>
    </source>
</evidence>
<dbReference type="InterPro" id="IPR052754">
    <property type="entry name" value="NTPase_KAP_P-loop"/>
</dbReference>